<dbReference type="AlphaFoldDB" id="A0A2M6WB19"/>
<proteinExistence type="predicted"/>
<name>A0A2M6WB19_9BACT</name>
<evidence type="ECO:0000313" key="2">
    <source>
        <dbReference type="Proteomes" id="UP000231464"/>
    </source>
</evidence>
<comment type="caution">
    <text evidence="1">The sequence shown here is derived from an EMBL/GenBank/DDBJ whole genome shotgun (WGS) entry which is preliminary data.</text>
</comment>
<evidence type="ECO:0000313" key="1">
    <source>
        <dbReference type="EMBL" id="PIT90008.1"/>
    </source>
</evidence>
<organism evidence="1 2">
    <name type="scientific">Candidatus Kuenenbacteria bacterium CG10_big_fil_rev_8_21_14_0_10_36_11</name>
    <dbReference type="NCBI Taxonomy" id="1974618"/>
    <lineage>
        <taxon>Bacteria</taxon>
        <taxon>Candidatus Kueneniibacteriota</taxon>
    </lineage>
</organism>
<sequence length="68" mass="7830">MCEKKVKKITQIEEECRLVKVTFVQQAGKDNVRALEQLGYKNAAKEVQTRIKENGGEKVTLPVEKNRR</sequence>
<gene>
    <name evidence="1" type="ORF">COU23_00855</name>
</gene>
<dbReference type="EMBL" id="PFBP01000013">
    <property type="protein sequence ID" value="PIT90008.1"/>
    <property type="molecule type" value="Genomic_DNA"/>
</dbReference>
<protein>
    <submittedName>
        <fullName evidence="1">Uncharacterized protein</fullName>
    </submittedName>
</protein>
<reference evidence="2" key="1">
    <citation type="submission" date="2017-09" db="EMBL/GenBank/DDBJ databases">
        <title>Depth-based differentiation of microbial function through sediment-hosted aquifers and enrichment of novel symbionts in the deep terrestrial subsurface.</title>
        <authorList>
            <person name="Probst A.J."/>
            <person name="Ladd B."/>
            <person name="Jarett J.K."/>
            <person name="Geller-Mcgrath D.E."/>
            <person name="Sieber C.M.K."/>
            <person name="Emerson J.B."/>
            <person name="Anantharaman K."/>
            <person name="Thomas B.C."/>
            <person name="Malmstrom R."/>
            <person name="Stieglmeier M."/>
            <person name="Klingl A."/>
            <person name="Woyke T."/>
            <person name="Ryan C.M."/>
            <person name="Banfield J.F."/>
        </authorList>
    </citation>
    <scope>NUCLEOTIDE SEQUENCE [LARGE SCALE GENOMIC DNA]</scope>
</reference>
<dbReference type="Proteomes" id="UP000231464">
    <property type="component" value="Unassembled WGS sequence"/>
</dbReference>
<accession>A0A2M6WB19</accession>